<dbReference type="Gene3D" id="3.10.129.10">
    <property type="entry name" value="Hotdog Thioesterase"/>
    <property type="match status" value="2"/>
</dbReference>
<evidence type="ECO:0000256" key="1">
    <source>
        <dbReference type="ARBA" id="ARBA00022737"/>
    </source>
</evidence>
<organism evidence="6 7">
    <name type="scientific">Syntrophotalea acetylenica</name>
    <name type="common">Pelobacter acetylenicus</name>
    <dbReference type="NCBI Taxonomy" id="29542"/>
    <lineage>
        <taxon>Bacteria</taxon>
        <taxon>Pseudomonadati</taxon>
        <taxon>Thermodesulfobacteriota</taxon>
        <taxon>Desulfuromonadia</taxon>
        <taxon>Desulfuromonadales</taxon>
        <taxon>Syntrophotaleaceae</taxon>
        <taxon>Syntrophotalea</taxon>
    </lineage>
</organism>
<evidence type="ECO:0000313" key="7">
    <source>
        <dbReference type="Proteomes" id="UP000182264"/>
    </source>
</evidence>
<dbReference type="InterPro" id="IPR006683">
    <property type="entry name" value="Thioestr_dom"/>
</dbReference>
<dbReference type="SUPFAM" id="SSF54637">
    <property type="entry name" value="Thioesterase/thiol ester dehydrase-isomerase"/>
    <property type="match status" value="2"/>
</dbReference>
<dbReference type="Proteomes" id="UP000182264">
    <property type="component" value="Chromosome"/>
</dbReference>
<dbReference type="PANTHER" id="PTHR12655:SF0">
    <property type="entry name" value="ACYL-COENZYME A THIOESTERASE 9, MITOCHONDRIAL"/>
    <property type="match status" value="1"/>
</dbReference>
<dbReference type="EMBL" id="CP015518">
    <property type="protein sequence ID" value="APG25429.1"/>
    <property type="molecule type" value="Genomic_DNA"/>
</dbReference>
<feature type="domain" description="HotDog ACOT-type" evidence="5">
    <location>
        <begin position="15"/>
        <end position="129"/>
    </location>
</feature>
<evidence type="ECO:0000256" key="3">
    <source>
        <dbReference type="ARBA" id="ARBA00022946"/>
    </source>
</evidence>
<evidence type="ECO:0000256" key="4">
    <source>
        <dbReference type="PROSITE-ProRule" id="PRU01106"/>
    </source>
</evidence>
<dbReference type="STRING" id="29542.A6070_04680"/>
<proteinExistence type="predicted"/>
<dbReference type="PROSITE" id="PS51770">
    <property type="entry name" value="HOTDOG_ACOT"/>
    <property type="match status" value="2"/>
</dbReference>
<dbReference type="GO" id="GO:0047617">
    <property type="term" value="F:fatty acyl-CoA hydrolase activity"/>
    <property type="evidence" value="ECO:0007669"/>
    <property type="project" value="TreeGrafter"/>
</dbReference>
<reference evidence="6 7" key="1">
    <citation type="journal article" date="2017" name="Genome Announc.">
        <title>Complete Genome Sequences of Two Acetylene-Fermenting Pelobacter acetylenicus Strains.</title>
        <authorList>
            <person name="Sutton J.M."/>
            <person name="Baesman S.M."/>
            <person name="Fierst J.L."/>
            <person name="Poret-Peterson A.T."/>
            <person name="Oremland R.S."/>
            <person name="Dunlap D.S."/>
            <person name="Akob D.M."/>
        </authorList>
    </citation>
    <scope>NUCLEOTIDE SEQUENCE [LARGE SCALE GENOMIC DNA]</scope>
    <source>
        <strain evidence="6 7">DSM 3247</strain>
    </source>
</reference>
<dbReference type="PANTHER" id="PTHR12655">
    <property type="entry name" value="ACYL-COA THIOESTERASE"/>
    <property type="match status" value="1"/>
</dbReference>
<dbReference type="OrthoDB" id="9809430at2"/>
<name>A0A1L3GHR3_SYNAC</name>
<evidence type="ECO:0000256" key="2">
    <source>
        <dbReference type="ARBA" id="ARBA00022801"/>
    </source>
</evidence>
<sequence>MLSPLQTSFTKVLSLTSDEALKRRFMVLDVPIQANMRFGLLLEVLDKVAEEAALNYVNQFFPDARVVTAAIDNIIIRHVTDMSRDVHFKARINHVGRSSLEIGIRVEQPGVPVRHIASCYFTMVARSGMGEGAVSVALPGLDYGEDIEQQRADKALQRRKEYKQQQARLNEPPSREEFQMLTDLHAAQDDPGFKGLLAGKLTADAWERMYPEQENVPKKIFGGYLIRRAYELSSICSEQIAPNRPIAAAVNRINFFHPVRMGDTLHYTTRVVYTKGSFICVEANIERISRDKTTKALSNSCLFTFVNVDDDLQQQPVPQVYPTNYGEDARYLMAHRSSQTLIAEGANDLS</sequence>
<gene>
    <name evidence="6" type="ORF">A7E75_10675</name>
</gene>
<dbReference type="InterPro" id="IPR033120">
    <property type="entry name" value="HOTDOG_ACOT"/>
</dbReference>
<dbReference type="AlphaFoldDB" id="A0A1L3GHR3"/>
<feature type="domain" description="HotDog ACOT-type" evidence="5">
    <location>
        <begin position="199"/>
        <end position="311"/>
    </location>
</feature>
<dbReference type="RefSeq" id="WP_072282372.1">
    <property type="nucleotide sequence ID" value="NZ_CP015455.1"/>
</dbReference>
<protein>
    <submittedName>
        <fullName evidence="6">Acyl-CoA thioesterase</fullName>
    </submittedName>
</protein>
<evidence type="ECO:0000313" key="6">
    <source>
        <dbReference type="EMBL" id="APG25429.1"/>
    </source>
</evidence>
<keyword evidence="1" id="KW-0677">Repeat</keyword>
<dbReference type="CDD" id="cd03442">
    <property type="entry name" value="BFIT_BACH"/>
    <property type="match status" value="2"/>
</dbReference>
<accession>A0A1L3GHR3</accession>
<dbReference type="GO" id="GO:0006637">
    <property type="term" value="P:acyl-CoA metabolic process"/>
    <property type="evidence" value="ECO:0007669"/>
    <property type="project" value="TreeGrafter"/>
</dbReference>
<keyword evidence="3" id="KW-0809">Transit peptide</keyword>
<keyword evidence="2 4" id="KW-0378">Hydrolase</keyword>
<dbReference type="Pfam" id="PF03061">
    <property type="entry name" value="4HBT"/>
    <property type="match status" value="1"/>
</dbReference>
<evidence type="ECO:0000259" key="5">
    <source>
        <dbReference type="PROSITE" id="PS51770"/>
    </source>
</evidence>
<dbReference type="KEGG" id="pace:A6070_04680"/>
<keyword evidence="7" id="KW-1185">Reference proteome</keyword>
<dbReference type="InterPro" id="IPR029069">
    <property type="entry name" value="HotDog_dom_sf"/>
</dbReference>